<dbReference type="EMBL" id="KZ679256">
    <property type="protein sequence ID" value="PTB46127.1"/>
    <property type="molecule type" value="Genomic_DNA"/>
</dbReference>
<protein>
    <submittedName>
        <fullName evidence="1">Uncharacterized protein</fullName>
    </submittedName>
</protein>
<proteinExistence type="predicted"/>
<name>A0A2T3ZMV6_TRIA4</name>
<sequence>MCLGGVYLPIPLAQISLPISHAKQPIQGVGTPPLQLRSAPWRVLRCFVRGRGFTTIIIFFHLPVFSDSHGGVAFWGACFVKLMKKKKEHGSSNPLY</sequence>
<keyword evidence="2" id="KW-1185">Reference proteome</keyword>
<reference evidence="1 2" key="1">
    <citation type="submission" date="2016-07" db="EMBL/GenBank/DDBJ databases">
        <title>Multiple horizontal gene transfer events from other fungi enriched the ability of initially mycotrophic Trichoderma (Ascomycota) to feed on dead plant biomass.</title>
        <authorList>
            <consortium name="DOE Joint Genome Institute"/>
            <person name="Aerts A."/>
            <person name="Atanasova L."/>
            <person name="Chenthamara K."/>
            <person name="Zhang J."/>
            <person name="Grujic M."/>
            <person name="Henrissat B."/>
            <person name="Kuo A."/>
            <person name="Salamov A."/>
            <person name="Lipzen A."/>
            <person name="Labutti K."/>
            <person name="Barry K."/>
            <person name="Miao Y."/>
            <person name="Rahimi M.J."/>
            <person name="Shen Q."/>
            <person name="Grigoriev I.V."/>
            <person name="Kubicek C.P."/>
            <person name="Druzhinina I.S."/>
        </authorList>
    </citation>
    <scope>NUCLEOTIDE SEQUENCE [LARGE SCALE GENOMIC DNA]</scope>
    <source>
        <strain evidence="1 2">CBS 433.97</strain>
    </source>
</reference>
<organism evidence="1 2">
    <name type="scientific">Trichoderma asperellum (strain ATCC 204424 / CBS 433.97 / NBRC 101777)</name>
    <dbReference type="NCBI Taxonomy" id="1042311"/>
    <lineage>
        <taxon>Eukaryota</taxon>
        <taxon>Fungi</taxon>
        <taxon>Dikarya</taxon>
        <taxon>Ascomycota</taxon>
        <taxon>Pezizomycotina</taxon>
        <taxon>Sordariomycetes</taxon>
        <taxon>Hypocreomycetidae</taxon>
        <taxon>Hypocreales</taxon>
        <taxon>Hypocreaceae</taxon>
        <taxon>Trichoderma</taxon>
    </lineage>
</organism>
<gene>
    <name evidence="1" type="ORF">M441DRAFT_209682</name>
</gene>
<evidence type="ECO:0000313" key="1">
    <source>
        <dbReference type="EMBL" id="PTB46127.1"/>
    </source>
</evidence>
<evidence type="ECO:0000313" key="2">
    <source>
        <dbReference type="Proteomes" id="UP000240493"/>
    </source>
</evidence>
<accession>A0A2T3ZMV6</accession>
<dbReference type="AlphaFoldDB" id="A0A2T3ZMV6"/>
<dbReference type="Proteomes" id="UP000240493">
    <property type="component" value="Unassembled WGS sequence"/>
</dbReference>